<gene>
    <name evidence="1" type="ORF">J4557_33205</name>
</gene>
<protein>
    <recommendedName>
        <fullName evidence="3">SRPBCC family protein</fullName>
    </recommendedName>
</protein>
<name>A0ABS3R866_9ACTN</name>
<organism evidence="1 2">
    <name type="scientific">Actinomadura nitritigenes</name>
    <dbReference type="NCBI Taxonomy" id="134602"/>
    <lineage>
        <taxon>Bacteria</taxon>
        <taxon>Bacillati</taxon>
        <taxon>Actinomycetota</taxon>
        <taxon>Actinomycetes</taxon>
        <taxon>Streptosporangiales</taxon>
        <taxon>Thermomonosporaceae</taxon>
        <taxon>Actinomadura</taxon>
    </lineage>
</organism>
<evidence type="ECO:0008006" key="3">
    <source>
        <dbReference type="Google" id="ProtNLM"/>
    </source>
</evidence>
<reference evidence="1 2" key="1">
    <citation type="submission" date="2021-03" db="EMBL/GenBank/DDBJ databases">
        <authorList>
            <person name="Kanchanasin P."/>
            <person name="Saeng-In P."/>
            <person name="Phongsopitanun W."/>
            <person name="Yuki M."/>
            <person name="Kudo T."/>
            <person name="Ohkuma M."/>
            <person name="Tanasupawat S."/>
        </authorList>
    </citation>
    <scope>NUCLEOTIDE SEQUENCE [LARGE SCALE GENOMIC DNA]</scope>
    <source>
        <strain evidence="1 2">L46</strain>
    </source>
</reference>
<evidence type="ECO:0000313" key="1">
    <source>
        <dbReference type="EMBL" id="MBO2442395.1"/>
    </source>
</evidence>
<comment type="caution">
    <text evidence="1">The sequence shown here is derived from an EMBL/GenBank/DDBJ whole genome shotgun (WGS) entry which is preliminary data.</text>
</comment>
<evidence type="ECO:0000313" key="2">
    <source>
        <dbReference type="Proteomes" id="UP000666915"/>
    </source>
</evidence>
<dbReference type="Proteomes" id="UP000666915">
    <property type="component" value="Unassembled WGS sequence"/>
</dbReference>
<dbReference type="RefSeq" id="WP_208270726.1">
    <property type="nucleotide sequence ID" value="NZ_BAAAGM010000042.1"/>
</dbReference>
<keyword evidence="2" id="KW-1185">Reference proteome</keyword>
<accession>A0ABS3R866</accession>
<sequence length="164" mass="17666">MRLLRGHLPSAVRDALTIERGERVLASAPTRGGSHVVATTAALHVPAPSGGFTRVPWERVDQATWKDGWLHVEETSGGAEHHVRLTEPGSVPETVRERVTATIAVTHQARLPGGGKVRIAGRRPAAGGDVRWTFVFDAGLDPDDPGLRAQAEQVLEDLRRQTGL</sequence>
<dbReference type="EMBL" id="JAGEOK010000025">
    <property type="protein sequence ID" value="MBO2442395.1"/>
    <property type="molecule type" value="Genomic_DNA"/>
</dbReference>
<proteinExistence type="predicted"/>